<reference evidence="3 4" key="1">
    <citation type="submission" date="2020-03" db="EMBL/GenBank/DDBJ databases">
        <title>Sphingomonas sp. nov., isolated from fish.</title>
        <authorList>
            <person name="Hyun D.-W."/>
            <person name="Bae J.-W."/>
        </authorList>
    </citation>
    <scope>NUCLEOTIDE SEQUENCE [LARGE SCALE GENOMIC DNA]</scope>
    <source>
        <strain evidence="3 4">HDW15B</strain>
    </source>
</reference>
<dbReference type="KEGG" id="spii:G7077_02510"/>
<dbReference type="InterPro" id="IPR029045">
    <property type="entry name" value="ClpP/crotonase-like_dom_sf"/>
</dbReference>
<protein>
    <recommendedName>
        <fullName evidence="2">Tail specific protease domain-containing protein</fullName>
    </recommendedName>
</protein>
<dbReference type="PANTHER" id="PTHR11261:SF3">
    <property type="entry name" value="RETINOL-BINDING PROTEIN 3"/>
    <property type="match status" value="1"/>
</dbReference>
<evidence type="ECO:0000313" key="3">
    <source>
        <dbReference type="EMBL" id="QIK77951.1"/>
    </source>
</evidence>
<evidence type="ECO:0000259" key="2">
    <source>
        <dbReference type="SMART" id="SM00245"/>
    </source>
</evidence>
<dbReference type="PANTHER" id="PTHR11261">
    <property type="entry name" value="INTERPHOTORECEPTOR RETINOID-BINDING PROTEIN"/>
    <property type="match status" value="1"/>
</dbReference>
<dbReference type="SMART" id="SM00245">
    <property type="entry name" value="TSPc"/>
    <property type="match status" value="1"/>
</dbReference>
<dbReference type="GO" id="GO:0006508">
    <property type="term" value="P:proteolysis"/>
    <property type="evidence" value="ECO:0007669"/>
    <property type="project" value="InterPro"/>
</dbReference>
<dbReference type="Gene3D" id="3.30.750.44">
    <property type="match status" value="1"/>
</dbReference>
<keyword evidence="1" id="KW-0732">Signal</keyword>
<dbReference type="GO" id="GO:0008236">
    <property type="term" value="F:serine-type peptidase activity"/>
    <property type="evidence" value="ECO:0007669"/>
    <property type="project" value="InterPro"/>
</dbReference>
<dbReference type="InterPro" id="IPR005151">
    <property type="entry name" value="Tail-specific_protease"/>
</dbReference>
<dbReference type="EMBL" id="CP049869">
    <property type="protein sequence ID" value="QIK77951.1"/>
    <property type="molecule type" value="Genomic_DNA"/>
</dbReference>
<organism evidence="3 4">
    <name type="scientific">Sphingomonas piscis</name>
    <dbReference type="NCBI Taxonomy" id="2714943"/>
    <lineage>
        <taxon>Bacteria</taxon>
        <taxon>Pseudomonadati</taxon>
        <taxon>Pseudomonadota</taxon>
        <taxon>Alphaproteobacteria</taxon>
        <taxon>Sphingomonadales</taxon>
        <taxon>Sphingomonadaceae</taxon>
        <taxon>Sphingomonas</taxon>
    </lineage>
</organism>
<dbReference type="Proteomes" id="UP000503222">
    <property type="component" value="Chromosome"/>
</dbReference>
<feature type="domain" description="Tail specific protease" evidence="2">
    <location>
        <begin position="126"/>
        <end position="320"/>
    </location>
</feature>
<gene>
    <name evidence="3" type="ORF">G7077_02510</name>
</gene>
<name>A0A6G7YMJ3_9SPHN</name>
<evidence type="ECO:0000256" key="1">
    <source>
        <dbReference type="SAM" id="SignalP"/>
    </source>
</evidence>
<feature type="signal peptide" evidence="1">
    <location>
        <begin position="1"/>
        <end position="24"/>
    </location>
</feature>
<evidence type="ECO:0000313" key="4">
    <source>
        <dbReference type="Proteomes" id="UP000503222"/>
    </source>
</evidence>
<dbReference type="AlphaFoldDB" id="A0A6G7YMJ3"/>
<accession>A0A6G7YMJ3</accession>
<sequence>MRNSVLLAATAATASLVLSAAASAQPITNVVQPAKGPAAMNSNAIAEAVRDAVKSNYVLADKVPLVTAALDKGIAEGRYQGLEGGTLAERLNQDLAAAAHDKHLSISFDPVHAAMLKGPMSDEITEGPEWERMARGMNHGIAELRLMDGNVRYMNLVGFAWTGAKSAAAIDNAMRFLADGDAAVIDLRYNGGGSPKAIQYLFSHFVAANKPLMTFYFGGGKAVERDLSLAKLPAGRMKGKPLYILTSNRSISAAEAFAALVKDYGVGDIVGETTAGAAYRNSYFPIAGQYMLSVSVARGEVGPSRVDWEGTGIAPTIKANADDALDMAHMAALEKLGATAAGPEKAMMLAKAAVLKAKLSPVKAAHDLPAYVGRYQDRAVTVDKDALYSQRTGGPRTRLLAVGGDAFIMESDPLTRVEYVVADGKAVSMEVIRADGSRQKQPRTD</sequence>
<keyword evidence="4" id="KW-1185">Reference proteome</keyword>
<dbReference type="Pfam" id="PF03572">
    <property type="entry name" value="Peptidase_S41"/>
    <property type="match status" value="1"/>
</dbReference>
<dbReference type="Pfam" id="PF11918">
    <property type="entry name" value="Peptidase_S41_N"/>
    <property type="match status" value="1"/>
</dbReference>
<dbReference type="SUPFAM" id="SSF52096">
    <property type="entry name" value="ClpP/crotonase"/>
    <property type="match status" value="1"/>
</dbReference>
<dbReference type="Gene3D" id="3.90.226.10">
    <property type="entry name" value="2-enoyl-CoA Hydratase, Chain A, domain 1"/>
    <property type="match status" value="1"/>
</dbReference>
<dbReference type="RefSeq" id="WP_166410346.1">
    <property type="nucleotide sequence ID" value="NZ_CP049869.1"/>
</dbReference>
<proteinExistence type="predicted"/>
<dbReference type="CDD" id="cd07563">
    <property type="entry name" value="Peptidase_S41_IRBP"/>
    <property type="match status" value="1"/>
</dbReference>
<feature type="chain" id="PRO_5026017208" description="Tail specific protease domain-containing protein" evidence="1">
    <location>
        <begin position="25"/>
        <end position="445"/>
    </location>
</feature>